<dbReference type="RefSeq" id="WP_066157143.1">
    <property type="nucleotide sequence ID" value="NZ_CP020814.1"/>
</dbReference>
<feature type="transmembrane region" description="Helical" evidence="1">
    <location>
        <begin position="58"/>
        <end position="77"/>
    </location>
</feature>
<proteinExistence type="predicted"/>
<evidence type="ECO:0000313" key="3">
    <source>
        <dbReference type="Proteomes" id="UP000193006"/>
    </source>
</evidence>
<keyword evidence="1" id="KW-0812">Transmembrane</keyword>
<keyword evidence="1" id="KW-0472">Membrane</keyword>
<keyword evidence="1" id="KW-1133">Transmembrane helix</keyword>
<reference evidence="2 3" key="1">
    <citation type="submission" date="2017-04" db="EMBL/GenBank/DDBJ databases">
        <title>Bacillus krulwichiae AM31D Genome sequencing and assembly.</title>
        <authorList>
            <person name="Krulwich T.A."/>
            <person name="Anastor L."/>
            <person name="Ehrlich R."/>
            <person name="Ehrlich G.D."/>
            <person name="Janto B."/>
        </authorList>
    </citation>
    <scope>NUCLEOTIDE SEQUENCE [LARGE SCALE GENOMIC DNA]</scope>
    <source>
        <strain evidence="2 3">AM31D</strain>
    </source>
</reference>
<dbReference type="STRING" id="199441.BkAM31D_22125"/>
<dbReference type="EMBL" id="CP020814">
    <property type="protein sequence ID" value="ARK32335.1"/>
    <property type="molecule type" value="Genomic_DNA"/>
</dbReference>
<name>A0A1X9MFV1_9BACI</name>
<organism evidence="2 3">
    <name type="scientific">Halalkalibacter krulwichiae</name>
    <dbReference type="NCBI Taxonomy" id="199441"/>
    <lineage>
        <taxon>Bacteria</taxon>
        <taxon>Bacillati</taxon>
        <taxon>Bacillota</taxon>
        <taxon>Bacilli</taxon>
        <taxon>Bacillales</taxon>
        <taxon>Bacillaceae</taxon>
        <taxon>Halalkalibacter</taxon>
    </lineage>
</organism>
<dbReference type="AlphaFoldDB" id="A0A1X9MFV1"/>
<keyword evidence="3" id="KW-1185">Reference proteome</keyword>
<dbReference type="KEGG" id="bkw:BkAM31D_22125"/>
<evidence type="ECO:0000313" key="2">
    <source>
        <dbReference type="EMBL" id="ARK32335.1"/>
    </source>
</evidence>
<evidence type="ECO:0000256" key="1">
    <source>
        <dbReference type="SAM" id="Phobius"/>
    </source>
</evidence>
<gene>
    <name evidence="2" type="ORF">BkAM31D_22125</name>
</gene>
<sequence precursor="true">MKTAVKLVSFLVFFSIIVSHHYSPFSTHSFEHQATITPQLAAGEWLDFNGFDYGSSKSFFFTTLLVLTATVLAYACCRSIPPWYYERVTALLNPVFYRSSYLIKPSLTL</sequence>
<accession>A0A1X9MFV1</accession>
<dbReference type="Proteomes" id="UP000193006">
    <property type="component" value="Chromosome"/>
</dbReference>
<protein>
    <submittedName>
        <fullName evidence="2">Uncharacterized protein</fullName>
    </submittedName>
</protein>